<keyword evidence="1" id="KW-0472">Membrane</keyword>
<dbReference type="Gene3D" id="1.20.1280.290">
    <property type="match status" value="1"/>
</dbReference>
<dbReference type="InterPro" id="IPR011499">
    <property type="entry name" value="Lipid_A_biosynth_N"/>
</dbReference>
<feature type="transmembrane region" description="Helical" evidence="1">
    <location>
        <begin position="31"/>
        <end position="50"/>
    </location>
</feature>
<keyword evidence="4" id="KW-1185">Reference proteome</keyword>
<proteinExistence type="predicted"/>
<evidence type="ECO:0000256" key="1">
    <source>
        <dbReference type="SAM" id="Phobius"/>
    </source>
</evidence>
<dbReference type="STRING" id="407234.SAMN05421795_101802"/>
<dbReference type="EMBL" id="FTOM01000001">
    <property type="protein sequence ID" value="SIS59086.1"/>
    <property type="molecule type" value="Genomic_DNA"/>
</dbReference>
<dbReference type="GO" id="GO:0009245">
    <property type="term" value="P:lipid A biosynthetic process"/>
    <property type="evidence" value="ECO:0007669"/>
    <property type="project" value="InterPro"/>
</dbReference>
<name>A0A1N7KBX0_9RHOB</name>
<dbReference type="Pfam" id="PF07578">
    <property type="entry name" value="LAB_N"/>
    <property type="match status" value="1"/>
</dbReference>
<dbReference type="GO" id="GO:0008915">
    <property type="term" value="F:lipid-A-disaccharide synthase activity"/>
    <property type="evidence" value="ECO:0007669"/>
    <property type="project" value="InterPro"/>
</dbReference>
<gene>
    <name evidence="3" type="ORF">SAMN05421795_101802</name>
</gene>
<reference evidence="4" key="1">
    <citation type="submission" date="2017-01" db="EMBL/GenBank/DDBJ databases">
        <authorList>
            <person name="Varghese N."/>
            <person name="Submissions S."/>
        </authorList>
    </citation>
    <scope>NUCLEOTIDE SEQUENCE [LARGE SCALE GENOMIC DNA]</scope>
    <source>
        <strain evidence="4">DSM 18714</strain>
    </source>
</reference>
<evidence type="ECO:0000313" key="4">
    <source>
        <dbReference type="Proteomes" id="UP000186098"/>
    </source>
</evidence>
<organism evidence="3 4">
    <name type="scientific">Phaeovulum vinaykumarii</name>
    <dbReference type="NCBI Taxonomy" id="407234"/>
    <lineage>
        <taxon>Bacteria</taxon>
        <taxon>Pseudomonadati</taxon>
        <taxon>Pseudomonadota</taxon>
        <taxon>Alphaproteobacteria</taxon>
        <taxon>Rhodobacterales</taxon>
        <taxon>Paracoccaceae</taxon>
        <taxon>Phaeovulum</taxon>
    </lineage>
</organism>
<feature type="domain" description="Lipid A biosynthesis N-terminal" evidence="2">
    <location>
        <begin position="36"/>
        <end position="107"/>
    </location>
</feature>
<dbReference type="SMART" id="SM01259">
    <property type="entry name" value="LAB_N"/>
    <property type="match status" value="1"/>
</dbReference>
<evidence type="ECO:0000313" key="3">
    <source>
        <dbReference type="EMBL" id="SIS59086.1"/>
    </source>
</evidence>
<sequence>MTLGRALPNEAESGRPPRAACDDGVLMSAQFIWIGIGFLGQALFSARFLVQWLTSEMRRESVIPVAFWYLSLAGGATLLTYAIWRKDPVFIAGQGFGLLVYARNLILIHRKGRTPREDAATDGDKT</sequence>
<keyword evidence="1" id="KW-1133">Transmembrane helix</keyword>
<keyword evidence="1" id="KW-0812">Transmembrane</keyword>
<dbReference type="AlphaFoldDB" id="A0A1N7KBX0"/>
<dbReference type="GO" id="GO:0016020">
    <property type="term" value="C:membrane"/>
    <property type="evidence" value="ECO:0007669"/>
    <property type="project" value="GOC"/>
</dbReference>
<feature type="transmembrane region" description="Helical" evidence="1">
    <location>
        <begin position="90"/>
        <end position="108"/>
    </location>
</feature>
<protein>
    <submittedName>
        <fullName evidence="3">Uncharacterized N-terminal domain of lipid-A-disaccharide synthase</fullName>
    </submittedName>
</protein>
<feature type="transmembrane region" description="Helical" evidence="1">
    <location>
        <begin position="62"/>
        <end position="84"/>
    </location>
</feature>
<accession>A0A1N7KBX0</accession>
<evidence type="ECO:0000259" key="2">
    <source>
        <dbReference type="SMART" id="SM01259"/>
    </source>
</evidence>
<dbReference type="Proteomes" id="UP000186098">
    <property type="component" value="Unassembled WGS sequence"/>
</dbReference>